<name>A0A9K3J945_HELAN</name>
<sequence length="66" mass="7568">MYHNTTMLINLTIYHSIITTVIHELLACIIMYLHHVLCITIQLFLLNIYTKICAATFCAAAVHDTF</sequence>
<comment type="caution">
    <text evidence="2">The sequence shown here is derived from an EMBL/GenBank/DDBJ whole genome shotgun (WGS) entry which is preliminary data.</text>
</comment>
<feature type="transmembrane region" description="Helical" evidence="1">
    <location>
        <begin position="39"/>
        <end position="62"/>
    </location>
</feature>
<proteinExistence type="predicted"/>
<keyword evidence="1" id="KW-0812">Transmembrane</keyword>
<dbReference type="EMBL" id="MNCJ02000319">
    <property type="protein sequence ID" value="KAF5811089.1"/>
    <property type="molecule type" value="Genomic_DNA"/>
</dbReference>
<dbReference type="Proteomes" id="UP000215914">
    <property type="component" value="Unassembled WGS sequence"/>
</dbReference>
<reference evidence="2" key="2">
    <citation type="submission" date="2020-06" db="EMBL/GenBank/DDBJ databases">
        <title>Helianthus annuus Genome sequencing and assembly Release 2.</title>
        <authorList>
            <person name="Gouzy J."/>
            <person name="Langlade N."/>
            <person name="Munos S."/>
        </authorList>
    </citation>
    <scope>NUCLEOTIDE SEQUENCE</scope>
    <source>
        <tissue evidence="2">Leaves</tissue>
    </source>
</reference>
<protein>
    <submittedName>
        <fullName evidence="2">Uncharacterized protein</fullName>
    </submittedName>
</protein>
<accession>A0A9K3J945</accession>
<dbReference type="AlphaFoldDB" id="A0A9K3J945"/>
<evidence type="ECO:0000256" key="1">
    <source>
        <dbReference type="SAM" id="Phobius"/>
    </source>
</evidence>
<feature type="transmembrane region" description="Helical" evidence="1">
    <location>
        <begin position="12"/>
        <end position="33"/>
    </location>
</feature>
<dbReference type="Gramene" id="mRNA:HanXRQr2_Chr04g0177391">
    <property type="protein sequence ID" value="mRNA:HanXRQr2_Chr04g0177391"/>
    <property type="gene ID" value="HanXRQr2_Chr04g0177391"/>
</dbReference>
<organism evidence="2 3">
    <name type="scientific">Helianthus annuus</name>
    <name type="common">Common sunflower</name>
    <dbReference type="NCBI Taxonomy" id="4232"/>
    <lineage>
        <taxon>Eukaryota</taxon>
        <taxon>Viridiplantae</taxon>
        <taxon>Streptophyta</taxon>
        <taxon>Embryophyta</taxon>
        <taxon>Tracheophyta</taxon>
        <taxon>Spermatophyta</taxon>
        <taxon>Magnoliopsida</taxon>
        <taxon>eudicotyledons</taxon>
        <taxon>Gunneridae</taxon>
        <taxon>Pentapetalae</taxon>
        <taxon>asterids</taxon>
        <taxon>campanulids</taxon>
        <taxon>Asterales</taxon>
        <taxon>Asteraceae</taxon>
        <taxon>Asteroideae</taxon>
        <taxon>Heliantheae alliance</taxon>
        <taxon>Heliantheae</taxon>
        <taxon>Helianthus</taxon>
    </lineage>
</organism>
<keyword evidence="3" id="KW-1185">Reference proteome</keyword>
<evidence type="ECO:0000313" key="2">
    <source>
        <dbReference type="EMBL" id="KAF5811089.1"/>
    </source>
</evidence>
<gene>
    <name evidence="2" type="ORF">HanXRQr2_Chr04g0177391</name>
</gene>
<reference evidence="2" key="1">
    <citation type="journal article" date="2017" name="Nature">
        <title>The sunflower genome provides insights into oil metabolism, flowering and Asterid evolution.</title>
        <authorList>
            <person name="Badouin H."/>
            <person name="Gouzy J."/>
            <person name="Grassa C.J."/>
            <person name="Murat F."/>
            <person name="Staton S.E."/>
            <person name="Cottret L."/>
            <person name="Lelandais-Briere C."/>
            <person name="Owens G.L."/>
            <person name="Carrere S."/>
            <person name="Mayjonade B."/>
            <person name="Legrand L."/>
            <person name="Gill N."/>
            <person name="Kane N.C."/>
            <person name="Bowers J.E."/>
            <person name="Hubner S."/>
            <person name="Bellec A."/>
            <person name="Berard A."/>
            <person name="Berges H."/>
            <person name="Blanchet N."/>
            <person name="Boniface M.C."/>
            <person name="Brunel D."/>
            <person name="Catrice O."/>
            <person name="Chaidir N."/>
            <person name="Claudel C."/>
            <person name="Donnadieu C."/>
            <person name="Faraut T."/>
            <person name="Fievet G."/>
            <person name="Helmstetter N."/>
            <person name="King M."/>
            <person name="Knapp S.J."/>
            <person name="Lai Z."/>
            <person name="Le Paslier M.C."/>
            <person name="Lippi Y."/>
            <person name="Lorenzon L."/>
            <person name="Mandel J.R."/>
            <person name="Marage G."/>
            <person name="Marchand G."/>
            <person name="Marquand E."/>
            <person name="Bret-Mestries E."/>
            <person name="Morien E."/>
            <person name="Nambeesan S."/>
            <person name="Nguyen T."/>
            <person name="Pegot-Espagnet P."/>
            <person name="Pouilly N."/>
            <person name="Raftis F."/>
            <person name="Sallet E."/>
            <person name="Schiex T."/>
            <person name="Thomas J."/>
            <person name="Vandecasteele C."/>
            <person name="Vares D."/>
            <person name="Vear F."/>
            <person name="Vautrin S."/>
            <person name="Crespi M."/>
            <person name="Mangin B."/>
            <person name="Burke J.M."/>
            <person name="Salse J."/>
            <person name="Munos S."/>
            <person name="Vincourt P."/>
            <person name="Rieseberg L.H."/>
            <person name="Langlade N.B."/>
        </authorList>
    </citation>
    <scope>NUCLEOTIDE SEQUENCE</scope>
    <source>
        <tissue evidence="2">Leaves</tissue>
    </source>
</reference>
<keyword evidence="1" id="KW-0472">Membrane</keyword>
<evidence type="ECO:0000313" key="3">
    <source>
        <dbReference type="Proteomes" id="UP000215914"/>
    </source>
</evidence>
<keyword evidence="1" id="KW-1133">Transmembrane helix</keyword>